<organism evidence="1 3">
    <name type="scientific">Mycolicibacterium conceptionense</name>
    <dbReference type="NCBI Taxonomy" id="451644"/>
    <lineage>
        <taxon>Bacteria</taxon>
        <taxon>Bacillati</taxon>
        <taxon>Actinomycetota</taxon>
        <taxon>Actinomycetes</taxon>
        <taxon>Mycobacteriales</taxon>
        <taxon>Mycobacteriaceae</taxon>
        <taxon>Mycolicibacterium</taxon>
    </lineage>
</organism>
<dbReference type="EMBL" id="LQOP01000036">
    <property type="protein sequence ID" value="ORV20031.1"/>
    <property type="molecule type" value="Genomic_DNA"/>
</dbReference>
<proteinExistence type="predicted"/>
<evidence type="ECO:0000313" key="2">
    <source>
        <dbReference type="EMBL" id="ORV20031.1"/>
    </source>
</evidence>
<protein>
    <submittedName>
        <fullName evidence="1">Uncharacterized protein</fullName>
    </submittedName>
</protein>
<gene>
    <name evidence="2" type="ORF">AWB98_29215</name>
    <name evidence="1" type="ORF">BN970_07120</name>
</gene>
<dbReference type="EMBL" id="CTEF01000011">
    <property type="protein sequence ID" value="CQD25318.1"/>
    <property type="molecule type" value="Genomic_DNA"/>
</dbReference>
<keyword evidence="4" id="KW-1185">Reference proteome</keyword>
<reference evidence="1 3" key="1">
    <citation type="submission" date="2015-03" db="EMBL/GenBank/DDBJ databases">
        <authorList>
            <person name="Murphy D."/>
        </authorList>
    </citation>
    <scope>NUCLEOTIDE SEQUENCE [LARGE SCALE GENOMIC DNA]</scope>
    <source>
        <strain evidence="1 3">D16</strain>
    </source>
</reference>
<dbReference type="Proteomes" id="UP000182227">
    <property type="component" value="Unassembled WGS sequence"/>
</dbReference>
<evidence type="ECO:0000313" key="1">
    <source>
        <dbReference type="EMBL" id="CQD25318.1"/>
    </source>
</evidence>
<dbReference type="AlphaFoldDB" id="A0A0U1E1B3"/>
<evidence type="ECO:0000313" key="4">
    <source>
        <dbReference type="Proteomes" id="UP000193811"/>
    </source>
</evidence>
<name>A0A0U1E1B3_9MYCO</name>
<sequence>MQDPTATLALCKWLKDRLRVWEIDAKSALGLLPGERKAAVADGVVLGHVSMAKGRKTAKVVNEAAVLAYVKVHHPTEIEVEERVRPAFLKSLLDDVAKKGAFVDSDGVVIDGLIDVVTGDPYPICKLADDADLNIAGLLARGQLGVNGLRQLEAGQ</sequence>
<dbReference type="Proteomes" id="UP000193811">
    <property type="component" value="Unassembled WGS sequence"/>
</dbReference>
<reference evidence="2 4" key="2">
    <citation type="submission" date="2016-01" db="EMBL/GenBank/DDBJ databases">
        <title>The new phylogeny of the genus Mycobacterium.</title>
        <authorList>
            <person name="Tarcisio F."/>
            <person name="Conor M."/>
            <person name="Antonella G."/>
            <person name="Elisabetta G."/>
            <person name="Giulia F.S."/>
            <person name="Sara T."/>
            <person name="Anna F."/>
            <person name="Clotilde B."/>
            <person name="Roberto B."/>
            <person name="Veronica D.S."/>
            <person name="Fabio R."/>
            <person name="Monica P."/>
            <person name="Olivier J."/>
            <person name="Enrico T."/>
            <person name="Nicola S."/>
        </authorList>
    </citation>
    <scope>NUCLEOTIDE SEQUENCE [LARGE SCALE GENOMIC DNA]</scope>
    <source>
        <strain evidence="2 4">CCUG 50187</strain>
    </source>
</reference>
<evidence type="ECO:0000313" key="3">
    <source>
        <dbReference type="Proteomes" id="UP000182227"/>
    </source>
</evidence>
<accession>A0A0U1E1B3</accession>